<sequence>CDHMNCFRKMEIINITALPVTPVDEDLAFSFIAWHAMQSTVRKDSEDNPPSCLIGSVHQVNKTIGEIDLTFNPLANSLEIERFELEKKALREKSHASPGDRVQRQRKSQYSCKGTEFRIAKSYVTKRKTADKNLLAELYRYPKFDSSKPTKLPNGVDFCDMVGNVVRAERNTLSGKAFCSERELEKFLSSPSPRAMWLDSFWWIFHERYQPNQEVQNKLFDRIAQHYAFLLFCGPRSDYEEAIMKRVPRPLSSLVLSSCFLFSFTDVSILTLDSLLGTRPRLQIYETWDYSELDTERFRREELLLQRKKMLRGREFFSFAGNITSYQKPEESKKSDHSQSCPACKSPELTSNFLNIYGKSPLIVYFLHNYSTLQQHGEDVLIVRRERTKTTESTPTYADVISMTLSSMKKRKDNFNQLYQLHWNEWSYFNDYLQELQDNFLRDVKNITQRAADIKKEIHMFIPCSSCNEEFPDKKPKGSRQKEVQKRYVGIFLVLASPKCLYS</sequence>
<dbReference type="PANTHER" id="PTHR33560">
    <property type="entry name" value="PROTEIN FAM227B"/>
    <property type="match status" value="1"/>
</dbReference>
<reference evidence="2" key="2">
    <citation type="submission" date="2025-09" db="UniProtKB">
        <authorList>
            <consortium name="Ensembl"/>
        </authorList>
    </citation>
    <scope>IDENTIFICATION</scope>
</reference>
<name>A0A8C8YUB4_PROSS</name>
<evidence type="ECO:0000313" key="2">
    <source>
        <dbReference type="Ensembl" id="ENSPSMP00000006898.1"/>
    </source>
</evidence>
<dbReference type="PANTHER" id="PTHR33560:SF1">
    <property type="entry name" value="PROTEIN FAM227A"/>
    <property type="match status" value="1"/>
</dbReference>
<evidence type="ECO:0000256" key="1">
    <source>
        <dbReference type="ARBA" id="ARBA00008666"/>
    </source>
</evidence>
<comment type="similarity">
    <text evidence="1">Belongs to the FAM227 family.</text>
</comment>
<gene>
    <name evidence="2" type="primary">FAM227A</name>
</gene>
<keyword evidence="3" id="KW-1185">Reference proteome</keyword>
<reference evidence="2" key="1">
    <citation type="submission" date="2025-08" db="UniProtKB">
        <authorList>
            <consortium name="Ensembl"/>
        </authorList>
    </citation>
    <scope>IDENTIFICATION</scope>
</reference>
<organism evidence="2 3">
    <name type="scientific">Prolemur simus</name>
    <name type="common">Greater bamboo lemur</name>
    <name type="synonym">Hapalemur simus</name>
    <dbReference type="NCBI Taxonomy" id="1328070"/>
    <lineage>
        <taxon>Eukaryota</taxon>
        <taxon>Metazoa</taxon>
        <taxon>Chordata</taxon>
        <taxon>Craniata</taxon>
        <taxon>Vertebrata</taxon>
        <taxon>Euteleostomi</taxon>
        <taxon>Mammalia</taxon>
        <taxon>Eutheria</taxon>
        <taxon>Euarchontoglires</taxon>
        <taxon>Primates</taxon>
        <taxon>Strepsirrhini</taxon>
        <taxon>Lemuriformes</taxon>
        <taxon>Lemuridae</taxon>
        <taxon>Prolemur</taxon>
    </lineage>
</organism>
<dbReference type="InterPro" id="IPR029417">
    <property type="entry name" value="FAM227"/>
</dbReference>
<accession>A0A8C8YUB4</accession>
<dbReference type="Pfam" id="PF14922">
    <property type="entry name" value="FWWh"/>
    <property type="match status" value="1"/>
</dbReference>
<protein>
    <submittedName>
        <fullName evidence="2">Family with sequence similarity 227 member A</fullName>
    </submittedName>
</protein>
<evidence type="ECO:0000313" key="3">
    <source>
        <dbReference type="Proteomes" id="UP000694414"/>
    </source>
</evidence>
<dbReference type="AlphaFoldDB" id="A0A8C8YUB4"/>
<proteinExistence type="inferred from homology"/>
<dbReference type="GeneTree" id="ENSGT00940000162433"/>
<dbReference type="Proteomes" id="UP000694414">
    <property type="component" value="Unplaced"/>
</dbReference>
<dbReference type="Ensembl" id="ENSPSMT00000008138.1">
    <property type="protein sequence ID" value="ENSPSMP00000006898.1"/>
    <property type="gene ID" value="ENSPSMG00000005162.1"/>
</dbReference>